<reference evidence="2 3" key="1">
    <citation type="submission" date="2017-02" db="EMBL/GenBank/DDBJ databases">
        <title>Genome sequence of Microcystis aeruginosa KW.</title>
        <authorList>
            <person name="Oh H.-M."/>
            <person name="Ahn C.-Y."/>
            <person name="Jeong H."/>
            <person name="Srivastava A."/>
            <person name="Lee H.-G."/>
            <person name="Kang S.-R."/>
        </authorList>
    </citation>
    <scope>NUCLEOTIDE SEQUENCE [LARGE SCALE GENOMIC DNA]</scope>
    <source>
        <strain evidence="2 3">KW</strain>
    </source>
</reference>
<evidence type="ECO:0000256" key="1">
    <source>
        <dbReference type="SAM" id="Coils"/>
    </source>
</evidence>
<gene>
    <name evidence="2" type="ORF">B1L04_02430</name>
</gene>
<dbReference type="RefSeq" id="WP_079205632.1">
    <property type="nucleotide sequence ID" value="NZ_MVGR01000001.1"/>
</dbReference>
<proteinExistence type="predicted"/>
<keyword evidence="1" id="KW-0175">Coiled coil</keyword>
<name>A0A1V4BZL2_MICAE</name>
<accession>A0A1V4BZL2</accession>
<comment type="caution">
    <text evidence="2">The sequence shown here is derived from an EMBL/GenBank/DDBJ whole genome shotgun (WGS) entry which is preliminary data.</text>
</comment>
<protein>
    <submittedName>
        <fullName evidence="2">Uncharacterized protein</fullName>
    </submittedName>
</protein>
<evidence type="ECO:0000313" key="2">
    <source>
        <dbReference type="EMBL" id="OPF20276.1"/>
    </source>
</evidence>
<dbReference type="Proteomes" id="UP000189835">
    <property type="component" value="Unassembled WGS sequence"/>
</dbReference>
<organism evidence="2 3">
    <name type="scientific">Microcystis aeruginosa KW</name>
    <dbReference type="NCBI Taxonomy" id="1960155"/>
    <lineage>
        <taxon>Bacteria</taxon>
        <taxon>Bacillati</taxon>
        <taxon>Cyanobacteriota</taxon>
        <taxon>Cyanophyceae</taxon>
        <taxon>Oscillatoriophycideae</taxon>
        <taxon>Chroococcales</taxon>
        <taxon>Microcystaceae</taxon>
        <taxon>Microcystis</taxon>
    </lineage>
</organism>
<sequence length="148" mass="16217">MEPLLVTLITWARNIAPLAGAAIATGFLGKTGENLNDSLLATLQRKFPTSPTLKLLTAGKAPEVEQAVIDLEPVLADSEVTELLTEMRALMSSNQELAAKLAATEKQIRNTQINKDQSQGYQFNKNVEAKFLGGNHNHYYPSDNNKEH</sequence>
<evidence type="ECO:0000313" key="3">
    <source>
        <dbReference type="Proteomes" id="UP000189835"/>
    </source>
</evidence>
<feature type="coiled-coil region" evidence="1">
    <location>
        <begin position="87"/>
        <end position="114"/>
    </location>
</feature>
<dbReference type="EMBL" id="MVGR01000001">
    <property type="protein sequence ID" value="OPF20276.1"/>
    <property type="molecule type" value="Genomic_DNA"/>
</dbReference>
<dbReference type="AlphaFoldDB" id="A0A1V4BZL2"/>